<dbReference type="EMBL" id="BMAV01015642">
    <property type="protein sequence ID" value="GFY65696.1"/>
    <property type="molecule type" value="Genomic_DNA"/>
</dbReference>
<gene>
    <name evidence="2" type="primary">NCL1_34887</name>
    <name evidence="2" type="ORF">TNIN_450241</name>
</gene>
<evidence type="ECO:0000313" key="2">
    <source>
        <dbReference type="EMBL" id="GFY65696.1"/>
    </source>
</evidence>
<protein>
    <submittedName>
        <fullName evidence="2">Zinc finger protein</fullName>
    </submittedName>
</protein>
<dbReference type="AlphaFoldDB" id="A0A8X6Y452"/>
<comment type="caution">
    <text evidence="2">The sequence shown here is derived from an EMBL/GenBank/DDBJ whole genome shotgun (WGS) entry which is preliminary data.</text>
</comment>
<keyword evidence="3" id="KW-1185">Reference proteome</keyword>
<feature type="region of interest" description="Disordered" evidence="1">
    <location>
        <begin position="91"/>
        <end position="115"/>
    </location>
</feature>
<organism evidence="2 3">
    <name type="scientific">Trichonephila inaurata madagascariensis</name>
    <dbReference type="NCBI Taxonomy" id="2747483"/>
    <lineage>
        <taxon>Eukaryota</taxon>
        <taxon>Metazoa</taxon>
        <taxon>Ecdysozoa</taxon>
        <taxon>Arthropoda</taxon>
        <taxon>Chelicerata</taxon>
        <taxon>Arachnida</taxon>
        <taxon>Araneae</taxon>
        <taxon>Araneomorphae</taxon>
        <taxon>Entelegynae</taxon>
        <taxon>Araneoidea</taxon>
        <taxon>Nephilidae</taxon>
        <taxon>Trichonephila</taxon>
        <taxon>Trichonephila inaurata</taxon>
    </lineage>
</organism>
<name>A0A8X6Y452_9ARAC</name>
<evidence type="ECO:0000256" key="1">
    <source>
        <dbReference type="SAM" id="MobiDB-lite"/>
    </source>
</evidence>
<accession>A0A8X6Y452</accession>
<reference evidence="2" key="1">
    <citation type="submission" date="2020-08" db="EMBL/GenBank/DDBJ databases">
        <title>Multicomponent nature underlies the extraordinary mechanical properties of spider dragline silk.</title>
        <authorList>
            <person name="Kono N."/>
            <person name="Nakamura H."/>
            <person name="Mori M."/>
            <person name="Yoshida Y."/>
            <person name="Ohtoshi R."/>
            <person name="Malay A.D."/>
            <person name="Moran D.A.P."/>
            <person name="Tomita M."/>
            <person name="Numata K."/>
            <person name="Arakawa K."/>
        </authorList>
    </citation>
    <scope>NUCLEOTIDE SEQUENCE</scope>
</reference>
<proteinExistence type="predicted"/>
<sequence length="310" mass="35447">MQVRNDFSMCPNAFNAFKSSNEEHAGNIHLGEKENNCMLTDTSVKAVSQIKDFLKHNENQSCKETSNEKSAPKQVFNKIEYRSQVQRKNFRERTHEKNLDLNLNQPSTSHGEREISENIAHSSSIPPSVSRGLSSFQFINSELNPCHDKNQQILSAEYNPLDYCDIGANQKCEASDPVVNNAHEVKQEYMSSSPLRMNLKNINLNLEKYSKMYPRNLDSFARSNIVYEEPEQEGNECFLQKNAIDTLEKECGRDAGNKTSTSYSSLTNLSNFNSDENSFNQYPNIEENPVSCVRERSYRCGRCKKCIHNL</sequence>
<dbReference type="Proteomes" id="UP000886998">
    <property type="component" value="Unassembled WGS sequence"/>
</dbReference>
<evidence type="ECO:0000313" key="3">
    <source>
        <dbReference type="Proteomes" id="UP000886998"/>
    </source>
</evidence>